<name>A0ABT4W5A0_9RHOB</name>
<organism evidence="1 2">
    <name type="scientific">Aliiroseovarius salicola</name>
    <dbReference type="NCBI Taxonomy" id="3009082"/>
    <lineage>
        <taxon>Bacteria</taxon>
        <taxon>Pseudomonadati</taxon>
        <taxon>Pseudomonadota</taxon>
        <taxon>Alphaproteobacteria</taxon>
        <taxon>Rhodobacterales</taxon>
        <taxon>Paracoccaceae</taxon>
        <taxon>Aliiroseovarius</taxon>
    </lineage>
</organism>
<evidence type="ECO:0000313" key="2">
    <source>
        <dbReference type="Proteomes" id="UP001528040"/>
    </source>
</evidence>
<gene>
    <name evidence="1" type="ORF">O2N63_13870</name>
</gene>
<keyword evidence="2" id="KW-1185">Reference proteome</keyword>
<dbReference type="RefSeq" id="WP_271054880.1">
    <property type="nucleotide sequence ID" value="NZ_JAQIIO010000008.1"/>
</dbReference>
<proteinExistence type="predicted"/>
<dbReference type="EMBL" id="JAQIIO010000008">
    <property type="protein sequence ID" value="MDA5095170.1"/>
    <property type="molecule type" value="Genomic_DNA"/>
</dbReference>
<dbReference type="Proteomes" id="UP001528040">
    <property type="component" value="Unassembled WGS sequence"/>
</dbReference>
<accession>A0ABT4W5A0</accession>
<sequence length="41" mass="4664">MYPDRLVLRKGSELLDYDTSDAGRVVSQAFRDLVEDYDGTP</sequence>
<reference evidence="1 2" key="1">
    <citation type="submission" date="2023-01" db="EMBL/GenBank/DDBJ databases">
        <authorList>
            <person name="Yoon J.-W."/>
        </authorList>
    </citation>
    <scope>NUCLEOTIDE SEQUENCE [LARGE SCALE GENOMIC DNA]</scope>
    <source>
        <strain evidence="1 2">KMU-50</strain>
    </source>
</reference>
<evidence type="ECO:0000313" key="1">
    <source>
        <dbReference type="EMBL" id="MDA5095170.1"/>
    </source>
</evidence>
<comment type="caution">
    <text evidence="1">The sequence shown here is derived from an EMBL/GenBank/DDBJ whole genome shotgun (WGS) entry which is preliminary data.</text>
</comment>
<protein>
    <submittedName>
        <fullName evidence="1">Uncharacterized protein</fullName>
    </submittedName>
</protein>